<comment type="caution">
    <text evidence="3">The sequence shown here is derived from an EMBL/GenBank/DDBJ whole genome shotgun (WGS) entry which is preliminary data.</text>
</comment>
<dbReference type="InterPro" id="IPR053184">
    <property type="entry name" value="FeoA-like"/>
</dbReference>
<name>A0A9D1YEE8_9FIRM</name>
<dbReference type="Pfam" id="PF04023">
    <property type="entry name" value="FeoA"/>
    <property type="match status" value="1"/>
</dbReference>
<keyword evidence="1" id="KW-0408">Iron</keyword>
<dbReference type="PANTHER" id="PTHR43151">
    <property type="entry name" value="FEOA FAMILY PROTEIN"/>
    <property type="match status" value="1"/>
</dbReference>
<protein>
    <submittedName>
        <fullName evidence="3">Ferrous iron transport protein A</fullName>
    </submittedName>
</protein>
<dbReference type="SMART" id="SM00899">
    <property type="entry name" value="FeoA"/>
    <property type="match status" value="1"/>
</dbReference>
<accession>A0A9D1YEE8</accession>
<evidence type="ECO:0000259" key="2">
    <source>
        <dbReference type="SMART" id="SM00899"/>
    </source>
</evidence>
<dbReference type="AlphaFoldDB" id="A0A9D1YEE8"/>
<organism evidence="3 4">
    <name type="scientific">Candidatus Acutalibacter pullistercoris</name>
    <dbReference type="NCBI Taxonomy" id="2838418"/>
    <lineage>
        <taxon>Bacteria</taxon>
        <taxon>Bacillati</taxon>
        <taxon>Bacillota</taxon>
        <taxon>Clostridia</taxon>
        <taxon>Eubacteriales</taxon>
        <taxon>Acutalibacteraceae</taxon>
        <taxon>Acutalibacter</taxon>
    </lineage>
</organism>
<dbReference type="InterPro" id="IPR007167">
    <property type="entry name" value="Fe-transptr_FeoA-like"/>
</dbReference>
<evidence type="ECO:0000256" key="1">
    <source>
        <dbReference type="ARBA" id="ARBA00023004"/>
    </source>
</evidence>
<dbReference type="InterPro" id="IPR038157">
    <property type="entry name" value="FeoA_core_dom"/>
</dbReference>
<dbReference type="EMBL" id="DXDU01000012">
    <property type="protein sequence ID" value="HIY25728.1"/>
    <property type="molecule type" value="Genomic_DNA"/>
</dbReference>
<feature type="domain" description="Ferrous iron transporter FeoA-like" evidence="2">
    <location>
        <begin position="1"/>
        <end position="72"/>
    </location>
</feature>
<sequence>MTLQEGTPGAQYVVTGIDLPLELERRLEALGLLEGSRVLVLEKKRRGAVIVKVRGTRFALGDGIVRHVTVRE</sequence>
<dbReference type="Proteomes" id="UP000823915">
    <property type="component" value="Unassembled WGS sequence"/>
</dbReference>
<evidence type="ECO:0000313" key="4">
    <source>
        <dbReference type="Proteomes" id="UP000823915"/>
    </source>
</evidence>
<dbReference type="InterPro" id="IPR008988">
    <property type="entry name" value="Transcriptional_repressor_C"/>
</dbReference>
<proteinExistence type="predicted"/>
<dbReference type="PANTHER" id="PTHR43151:SF1">
    <property type="entry name" value="SSR2333 PROTEIN"/>
    <property type="match status" value="1"/>
</dbReference>
<dbReference type="GO" id="GO:0046914">
    <property type="term" value="F:transition metal ion binding"/>
    <property type="evidence" value="ECO:0007669"/>
    <property type="project" value="InterPro"/>
</dbReference>
<evidence type="ECO:0000313" key="3">
    <source>
        <dbReference type="EMBL" id="HIY25728.1"/>
    </source>
</evidence>
<reference evidence="3" key="2">
    <citation type="submission" date="2021-04" db="EMBL/GenBank/DDBJ databases">
        <authorList>
            <person name="Gilroy R."/>
        </authorList>
    </citation>
    <scope>NUCLEOTIDE SEQUENCE</scope>
    <source>
        <strain evidence="3">1282</strain>
    </source>
</reference>
<dbReference type="SUPFAM" id="SSF50037">
    <property type="entry name" value="C-terminal domain of transcriptional repressors"/>
    <property type="match status" value="1"/>
</dbReference>
<dbReference type="Gene3D" id="2.30.30.90">
    <property type="match status" value="1"/>
</dbReference>
<gene>
    <name evidence="3" type="ORF">H9838_00965</name>
</gene>
<reference evidence="3" key="1">
    <citation type="journal article" date="2021" name="PeerJ">
        <title>Extensive microbial diversity within the chicken gut microbiome revealed by metagenomics and culture.</title>
        <authorList>
            <person name="Gilroy R."/>
            <person name="Ravi A."/>
            <person name="Getino M."/>
            <person name="Pursley I."/>
            <person name="Horton D.L."/>
            <person name="Alikhan N.F."/>
            <person name="Baker D."/>
            <person name="Gharbi K."/>
            <person name="Hall N."/>
            <person name="Watson M."/>
            <person name="Adriaenssens E.M."/>
            <person name="Foster-Nyarko E."/>
            <person name="Jarju S."/>
            <person name="Secka A."/>
            <person name="Antonio M."/>
            <person name="Oren A."/>
            <person name="Chaudhuri R.R."/>
            <person name="La Ragione R."/>
            <person name="Hildebrand F."/>
            <person name="Pallen M.J."/>
        </authorList>
    </citation>
    <scope>NUCLEOTIDE SEQUENCE</scope>
    <source>
        <strain evidence="3">1282</strain>
    </source>
</reference>